<dbReference type="EMBL" id="BPLR01006371">
    <property type="protein sequence ID" value="GIY09386.1"/>
    <property type="molecule type" value="Genomic_DNA"/>
</dbReference>
<feature type="region of interest" description="Disordered" evidence="1">
    <location>
        <begin position="1"/>
        <end position="24"/>
    </location>
</feature>
<evidence type="ECO:0000256" key="1">
    <source>
        <dbReference type="SAM" id="MobiDB-lite"/>
    </source>
</evidence>
<evidence type="ECO:0000313" key="2">
    <source>
        <dbReference type="EMBL" id="GIY09386.1"/>
    </source>
</evidence>
<accession>A0AAV4QMS8</accession>
<sequence length="236" mass="27165">MSRRRGSQVIEKEPPEKTDSENVRSVTHPLRFGKSCSIYSQGDLDGERKKISFSLRLQTSLVFSPPSREDECAAIYLDIHHNLGGQFRRGRSFVNRDVYVFTTSFGNIRHKLFLSPVHPSPRIAGIIVLHATSFQMPRRRGSQVIEKEPPEKNRQRKLEKCDTSFTIRKILQHLFSGDLDGERKKNFISLRLQTSLVFSPPSREDECAAIYLDIHHNLGGQFRRGRSFVNRDVVML</sequence>
<evidence type="ECO:0000313" key="3">
    <source>
        <dbReference type="Proteomes" id="UP001054945"/>
    </source>
</evidence>
<dbReference type="Proteomes" id="UP001054945">
    <property type="component" value="Unassembled WGS sequence"/>
</dbReference>
<dbReference type="AlphaFoldDB" id="A0AAV4QMS8"/>
<comment type="caution">
    <text evidence="2">The sequence shown here is derived from an EMBL/GenBank/DDBJ whole genome shotgun (WGS) entry which is preliminary data.</text>
</comment>
<feature type="compositionally biased region" description="Basic and acidic residues" evidence="1">
    <location>
        <begin position="145"/>
        <end position="158"/>
    </location>
</feature>
<organism evidence="2 3">
    <name type="scientific">Caerostris extrusa</name>
    <name type="common">Bark spider</name>
    <name type="synonym">Caerostris bankana</name>
    <dbReference type="NCBI Taxonomy" id="172846"/>
    <lineage>
        <taxon>Eukaryota</taxon>
        <taxon>Metazoa</taxon>
        <taxon>Ecdysozoa</taxon>
        <taxon>Arthropoda</taxon>
        <taxon>Chelicerata</taxon>
        <taxon>Arachnida</taxon>
        <taxon>Araneae</taxon>
        <taxon>Araneomorphae</taxon>
        <taxon>Entelegynae</taxon>
        <taxon>Araneoidea</taxon>
        <taxon>Araneidae</taxon>
        <taxon>Caerostris</taxon>
    </lineage>
</organism>
<feature type="compositionally biased region" description="Basic and acidic residues" evidence="1">
    <location>
        <begin position="10"/>
        <end position="22"/>
    </location>
</feature>
<gene>
    <name evidence="2" type="ORF">CEXT_692701</name>
</gene>
<feature type="region of interest" description="Disordered" evidence="1">
    <location>
        <begin position="139"/>
        <end position="158"/>
    </location>
</feature>
<proteinExistence type="predicted"/>
<reference evidence="2 3" key="1">
    <citation type="submission" date="2021-06" db="EMBL/GenBank/DDBJ databases">
        <title>Caerostris extrusa draft genome.</title>
        <authorList>
            <person name="Kono N."/>
            <person name="Arakawa K."/>
        </authorList>
    </citation>
    <scope>NUCLEOTIDE SEQUENCE [LARGE SCALE GENOMIC DNA]</scope>
</reference>
<keyword evidence="3" id="KW-1185">Reference proteome</keyword>
<protein>
    <submittedName>
        <fullName evidence="2">Uncharacterized protein</fullName>
    </submittedName>
</protein>
<name>A0AAV4QMS8_CAEEX</name>